<keyword evidence="1" id="KW-1133">Transmembrane helix</keyword>
<evidence type="ECO:0000313" key="3">
    <source>
        <dbReference type="Proteomes" id="UP001185659"/>
    </source>
</evidence>
<gene>
    <name evidence="2" type="ORF">R2G56_09680</name>
</gene>
<reference evidence="2 3" key="1">
    <citation type="submission" date="2023-10" db="EMBL/GenBank/DDBJ databases">
        <authorList>
            <person name="Venkata Ramana C."/>
            <person name="Sasikala C."/>
            <person name="Dhurka M."/>
        </authorList>
    </citation>
    <scope>NUCLEOTIDE SEQUENCE [LARGE SCALE GENOMIC DNA]</scope>
    <source>
        <strain evidence="2 3">KCTC 32151</strain>
    </source>
</reference>
<proteinExistence type="predicted"/>
<evidence type="ECO:0000313" key="2">
    <source>
        <dbReference type="EMBL" id="MDV6226550.1"/>
    </source>
</evidence>
<keyword evidence="1" id="KW-0812">Transmembrane</keyword>
<keyword evidence="3" id="KW-1185">Reference proteome</keyword>
<dbReference type="Proteomes" id="UP001185659">
    <property type="component" value="Unassembled WGS sequence"/>
</dbReference>
<accession>A0ABU4AK11</accession>
<feature type="transmembrane region" description="Helical" evidence="1">
    <location>
        <begin position="6"/>
        <end position="28"/>
    </location>
</feature>
<keyword evidence="1" id="KW-0472">Membrane</keyword>
<comment type="caution">
    <text evidence="2">The sequence shown here is derived from an EMBL/GenBank/DDBJ whole genome shotgun (WGS) entry which is preliminary data.</text>
</comment>
<dbReference type="EMBL" id="JAWLIP010000004">
    <property type="protein sequence ID" value="MDV6226550.1"/>
    <property type="molecule type" value="Genomic_DNA"/>
</dbReference>
<protein>
    <submittedName>
        <fullName evidence="2">Uncharacterized protein</fullName>
    </submittedName>
</protein>
<sequence>MDTLTDIMNALALAISVIVVSTATVELLSRAISRRYIEGGYVDDRAASRHPARRLSPHG</sequence>
<name>A0ABU4AK11_9HYPH</name>
<organism evidence="2 3">
    <name type="scientific">Nitratireductor aquimarinus</name>
    <dbReference type="NCBI Taxonomy" id="889300"/>
    <lineage>
        <taxon>Bacteria</taxon>
        <taxon>Pseudomonadati</taxon>
        <taxon>Pseudomonadota</taxon>
        <taxon>Alphaproteobacteria</taxon>
        <taxon>Hyphomicrobiales</taxon>
        <taxon>Phyllobacteriaceae</taxon>
        <taxon>Nitratireductor</taxon>
    </lineage>
</organism>
<evidence type="ECO:0000256" key="1">
    <source>
        <dbReference type="SAM" id="Phobius"/>
    </source>
</evidence>
<dbReference type="RefSeq" id="WP_317561151.1">
    <property type="nucleotide sequence ID" value="NZ_JAWLIP010000004.1"/>
</dbReference>